<dbReference type="EMBL" id="CADCXN010000050">
    <property type="protein sequence ID" value="CAA9890458.1"/>
    <property type="molecule type" value="Genomic_DNA"/>
</dbReference>
<gene>
    <name evidence="1" type="ORF">METHB2_220030</name>
</gene>
<name>A0A8S0WZY1_9GAMM</name>
<keyword evidence="2" id="KW-1185">Reference proteome</keyword>
<evidence type="ECO:0000313" key="2">
    <source>
        <dbReference type="Proteomes" id="UP000494216"/>
    </source>
</evidence>
<comment type="caution">
    <text evidence="1">The sequence shown here is derived from an EMBL/GenBank/DDBJ whole genome shotgun (WGS) entry which is preliminary data.</text>
</comment>
<reference evidence="1 2" key="1">
    <citation type="submission" date="2020-02" db="EMBL/GenBank/DDBJ databases">
        <authorList>
            <person name="Hogendoorn C."/>
        </authorList>
    </citation>
    <scope>NUCLEOTIDE SEQUENCE [LARGE SCALE GENOMIC DNA]</scope>
    <source>
        <strain evidence="1">METHB21</strain>
    </source>
</reference>
<proteinExistence type="predicted"/>
<evidence type="ECO:0000313" key="1">
    <source>
        <dbReference type="EMBL" id="CAA9890458.1"/>
    </source>
</evidence>
<accession>A0A8S0WZY1</accession>
<sequence>MTMAIDIPGRAGTFITITVIHPDLDTGHIIRVEIFTALCPAFITMARTNGGQTGIIGTGTIGIEDNVKPG</sequence>
<dbReference type="Proteomes" id="UP000494216">
    <property type="component" value="Unassembled WGS sequence"/>
</dbReference>
<organism evidence="1 2">
    <name type="scientific">Candidatus Methylobacter favarea</name>
    <dbReference type="NCBI Taxonomy" id="2707345"/>
    <lineage>
        <taxon>Bacteria</taxon>
        <taxon>Pseudomonadati</taxon>
        <taxon>Pseudomonadota</taxon>
        <taxon>Gammaproteobacteria</taxon>
        <taxon>Methylococcales</taxon>
        <taxon>Methylococcaceae</taxon>
        <taxon>Methylobacter</taxon>
    </lineage>
</organism>
<dbReference type="AlphaFoldDB" id="A0A8S0WZY1"/>
<protein>
    <submittedName>
        <fullName evidence="1">Uncharacterized protein</fullName>
    </submittedName>
</protein>